<dbReference type="PANTHER" id="PTHR11640:SF136">
    <property type="entry name" value="NEPHRIN"/>
    <property type="match status" value="1"/>
</dbReference>
<dbReference type="InterPro" id="IPR003599">
    <property type="entry name" value="Ig_sub"/>
</dbReference>
<reference evidence="8" key="1">
    <citation type="submission" date="2018-04" db="EMBL/GenBank/DDBJ databases">
        <authorList>
            <person name="Go L.Y."/>
            <person name="Mitchell J.A."/>
        </authorList>
    </citation>
    <scope>NUCLEOTIDE SEQUENCE</scope>
    <source>
        <tissue evidence="8">Whole organism</tissue>
    </source>
</reference>
<keyword evidence="2" id="KW-0472">Membrane</keyword>
<feature type="chain" id="PRO_5033778239" evidence="6">
    <location>
        <begin position="26"/>
        <end position="158"/>
    </location>
</feature>
<evidence type="ECO:0000256" key="1">
    <source>
        <dbReference type="ARBA" id="ARBA00004479"/>
    </source>
</evidence>
<dbReference type="Gene3D" id="2.60.40.10">
    <property type="entry name" value="Immunoglobulins"/>
    <property type="match status" value="1"/>
</dbReference>
<dbReference type="PROSITE" id="PS50835">
    <property type="entry name" value="IG_LIKE"/>
    <property type="match status" value="1"/>
</dbReference>
<evidence type="ECO:0000313" key="8">
    <source>
        <dbReference type="EMBL" id="SSX10478.1"/>
    </source>
</evidence>
<dbReference type="EMBL" id="UFQS01001351">
    <property type="protein sequence ID" value="SSX10478.1"/>
    <property type="molecule type" value="Genomic_DNA"/>
</dbReference>
<dbReference type="InterPro" id="IPR036179">
    <property type="entry name" value="Ig-like_dom_sf"/>
</dbReference>
<evidence type="ECO:0000259" key="7">
    <source>
        <dbReference type="PROSITE" id="PS50835"/>
    </source>
</evidence>
<proteinExistence type="predicted"/>
<keyword evidence="4" id="KW-0325">Glycoprotein</keyword>
<dbReference type="InterPro" id="IPR051275">
    <property type="entry name" value="Cell_adhesion_signaling"/>
</dbReference>
<keyword evidence="5" id="KW-0393">Immunoglobulin domain</keyword>
<evidence type="ECO:0000256" key="4">
    <source>
        <dbReference type="ARBA" id="ARBA00023180"/>
    </source>
</evidence>
<reference evidence="9" key="2">
    <citation type="submission" date="2018-07" db="EMBL/GenBank/DDBJ databases">
        <authorList>
            <person name="Quirk P.G."/>
            <person name="Krulwich T.A."/>
        </authorList>
    </citation>
    <scope>NUCLEOTIDE SEQUENCE</scope>
</reference>
<sequence length="158" mass="17628">MTPDVKMSTVLFFIILLKILHYGDCQMTQNAQRFRVTPSNLQIVEGSEALLQCEVSNLAGQVQWTKDGFALGFVSGHIPGFPRFATVGDKSQGVYNLKITNASIDDDAEYQCQVTPAKFHSAIRANAKLTVIDNPPYNHKNCEYTKDKTLDLDNVMQI</sequence>
<dbReference type="VEuPathDB" id="VectorBase:CSON002142"/>
<feature type="signal peptide" evidence="6">
    <location>
        <begin position="1"/>
        <end position="25"/>
    </location>
</feature>
<keyword evidence="6" id="KW-0732">Signal</keyword>
<feature type="domain" description="Ig-like" evidence="7">
    <location>
        <begin position="32"/>
        <end position="130"/>
    </location>
</feature>
<dbReference type="PANTHER" id="PTHR11640">
    <property type="entry name" value="NEPHRIN"/>
    <property type="match status" value="1"/>
</dbReference>
<evidence type="ECO:0000256" key="3">
    <source>
        <dbReference type="ARBA" id="ARBA00023157"/>
    </source>
</evidence>
<dbReference type="InterPro" id="IPR007110">
    <property type="entry name" value="Ig-like_dom"/>
</dbReference>
<evidence type="ECO:0000313" key="9">
    <source>
        <dbReference type="EMBL" id="SSX30164.1"/>
    </source>
</evidence>
<dbReference type="AlphaFoldDB" id="A0A336L9A2"/>
<dbReference type="SMART" id="SM00409">
    <property type="entry name" value="IG"/>
    <property type="match status" value="1"/>
</dbReference>
<comment type="subcellular location">
    <subcellularLocation>
        <location evidence="1">Membrane</location>
        <topology evidence="1">Single-pass type I membrane protein</topology>
    </subcellularLocation>
</comment>
<dbReference type="GO" id="GO:0005911">
    <property type="term" value="C:cell-cell junction"/>
    <property type="evidence" value="ECO:0007669"/>
    <property type="project" value="TreeGrafter"/>
</dbReference>
<dbReference type="InterPro" id="IPR013783">
    <property type="entry name" value="Ig-like_fold"/>
</dbReference>
<evidence type="ECO:0000256" key="5">
    <source>
        <dbReference type="ARBA" id="ARBA00023319"/>
    </source>
</evidence>
<keyword evidence="3" id="KW-1015">Disulfide bond</keyword>
<dbReference type="GO" id="GO:0098609">
    <property type="term" value="P:cell-cell adhesion"/>
    <property type="evidence" value="ECO:0007669"/>
    <property type="project" value="TreeGrafter"/>
</dbReference>
<dbReference type="SUPFAM" id="SSF48726">
    <property type="entry name" value="Immunoglobulin"/>
    <property type="match status" value="1"/>
</dbReference>
<dbReference type="GO" id="GO:0050839">
    <property type="term" value="F:cell adhesion molecule binding"/>
    <property type="evidence" value="ECO:0007669"/>
    <property type="project" value="TreeGrafter"/>
</dbReference>
<dbReference type="OMA" id="CEYLFIS"/>
<organism evidence="8">
    <name type="scientific">Culicoides sonorensis</name>
    <name type="common">Biting midge</name>
    <dbReference type="NCBI Taxonomy" id="179676"/>
    <lineage>
        <taxon>Eukaryota</taxon>
        <taxon>Metazoa</taxon>
        <taxon>Ecdysozoa</taxon>
        <taxon>Arthropoda</taxon>
        <taxon>Hexapoda</taxon>
        <taxon>Insecta</taxon>
        <taxon>Pterygota</taxon>
        <taxon>Neoptera</taxon>
        <taxon>Endopterygota</taxon>
        <taxon>Diptera</taxon>
        <taxon>Nematocera</taxon>
        <taxon>Chironomoidea</taxon>
        <taxon>Ceratopogonidae</taxon>
        <taxon>Ceratopogoninae</taxon>
        <taxon>Culicoides</taxon>
        <taxon>Monoculicoides</taxon>
    </lineage>
</organism>
<name>A0A336L9A2_CULSO</name>
<dbReference type="Pfam" id="PF13927">
    <property type="entry name" value="Ig_3"/>
    <property type="match status" value="1"/>
</dbReference>
<evidence type="ECO:0000256" key="2">
    <source>
        <dbReference type="ARBA" id="ARBA00023136"/>
    </source>
</evidence>
<evidence type="ECO:0000256" key="6">
    <source>
        <dbReference type="SAM" id="SignalP"/>
    </source>
</evidence>
<protein>
    <submittedName>
        <fullName evidence="8">CSON002142 protein</fullName>
    </submittedName>
</protein>
<dbReference type="GO" id="GO:0005886">
    <property type="term" value="C:plasma membrane"/>
    <property type="evidence" value="ECO:0007669"/>
    <property type="project" value="TreeGrafter"/>
</dbReference>
<gene>
    <name evidence="8" type="primary">CSON002142</name>
</gene>
<accession>A0A336L9A2</accession>
<dbReference type="EMBL" id="UFQT01001351">
    <property type="protein sequence ID" value="SSX30164.1"/>
    <property type="molecule type" value="Genomic_DNA"/>
</dbReference>